<accession>A0AAW9Q5K4</accession>
<dbReference type="Pfam" id="PF13185">
    <property type="entry name" value="GAF_2"/>
    <property type="match status" value="1"/>
</dbReference>
<dbReference type="InterPro" id="IPR003018">
    <property type="entry name" value="GAF"/>
</dbReference>
<dbReference type="EMBL" id="JAZBJZ010000066">
    <property type="protein sequence ID" value="MEE3718168.1"/>
    <property type="molecule type" value="Genomic_DNA"/>
</dbReference>
<name>A0AAW9Q5K4_9CYAN</name>
<organism evidence="2 3">
    <name type="scientific">Tumidithrix elongata BACA0141</name>
    <dbReference type="NCBI Taxonomy" id="2716417"/>
    <lineage>
        <taxon>Bacteria</taxon>
        <taxon>Bacillati</taxon>
        <taxon>Cyanobacteriota</taxon>
        <taxon>Cyanophyceae</taxon>
        <taxon>Pseudanabaenales</taxon>
        <taxon>Pseudanabaenaceae</taxon>
        <taxon>Tumidithrix</taxon>
        <taxon>Tumidithrix elongata</taxon>
    </lineage>
</organism>
<evidence type="ECO:0000313" key="3">
    <source>
        <dbReference type="Proteomes" id="UP001333818"/>
    </source>
</evidence>
<dbReference type="SUPFAM" id="SSF55874">
    <property type="entry name" value="ATPase domain of HSP90 chaperone/DNA topoisomerase II/histidine kinase"/>
    <property type="match status" value="1"/>
</dbReference>
<gene>
    <name evidence="2" type="ORF">V2H45_15615</name>
</gene>
<evidence type="ECO:0000259" key="1">
    <source>
        <dbReference type="SMART" id="SM00065"/>
    </source>
</evidence>
<dbReference type="Pfam" id="PF01590">
    <property type="entry name" value="GAF"/>
    <property type="match status" value="2"/>
</dbReference>
<dbReference type="InterPro" id="IPR036890">
    <property type="entry name" value="HATPase_C_sf"/>
</dbReference>
<dbReference type="Gene3D" id="3.30.565.10">
    <property type="entry name" value="Histidine kinase-like ATPase, C-terminal domain"/>
    <property type="match status" value="1"/>
</dbReference>
<keyword evidence="3" id="KW-1185">Reference proteome</keyword>
<feature type="domain" description="GAF" evidence="1">
    <location>
        <begin position="544"/>
        <end position="695"/>
    </location>
</feature>
<evidence type="ECO:0000313" key="2">
    <source>
        <dbReference type="EMBL" id="MEE3718168.1"/>
    </source>
</evidence>
<sequence length="926" mass="105672">MSQAAASPWERQFVNLGRVMQFLREEEDIEALVAATLDYLKDNFEYKLIWLALYDRANHRLVGKGGTTPAGDIKFLRERFALNAGDLLDQVIMQKRPVPIADLRQEKRSGEWQKAAQKFEIQGTLVWPIYHKDLAFGVVLLGSHLWNVAPRAEEKARLSIVMGSLGASLNRIESDWQHQNTKRPDEPLLVMLDRLRNLPMLNQRLDEIVNQTHNFIMPARTHIYWFEREHRYFWRRVTNKQKGPSKDRTDVTAGVTVQNAPALYQALSKDQLVTVVDVNSMTKSELNNRIMEQFGAESIIVAPILFQSELMGFLCVEGDEPRLWTDDERNFVKGCAQLVAMTAPLEEMEATLERIASDQLLTAGIARAIFSEQDWQDSLQLAADQLCQRLGVERFWIALFDRDTGALRVYFQHHPKNRRPLPTFLAELSQVDLQMMEQSNEAVTIENYESDFKFLSWRPPLVELDIRSLIISSTSVGKSLEGILAIGHETPRTWSRPEREMVQAVAQQVGLILHQGELQRQADERQKLQQAVQFGLVALQQATTIERLHPISTQLMAQVMQAPLAVLITWLPGRPGGQIASHFASRDDFNLNISETMLAIEEDTLVEWALQTEGILPLTVNDLPDSTRSWLNAPSIGSILLIALRTTPEHQSTGMILVADKAGRRWQDRQLQAFIMLANQLAWSRRHLVLVDHLRHHRQELERLNWYKHRRIEDVYRSVSGGVQRLLEVDSRSNGENDAVTNMRLQQSLKQLQASLSPLPQIIRKEQWRLRPNFETSPLAGMLKRALERVDPLIKQRQIWSQVHNQANVLVGGDIAKIEMIINELLLFACGRSEVNGRIDLWCRQIDERSLELSITDYGTVDATLLSELQEGRTIDPLMPSILDQPPGLHLSICQSLMHEAGGELSLYQLEDNRILSRIILPLSSG</sequence>
<dbReference type="RefSeq" id="WP_330484600.1">
    <property type="nucleotide sequence ID" value="NZ_JAZBJZ010000066.1"/>
</dbReference>
<dbReference type="SUPFAM" id="SSF55781">
    <property type="entry name" value="GAF domain-like"/>
    <property type="match status" value="4"/>
</dbReference>
<dbReference type="InterPro" id="IPR029016">
    <property type="entry name" value="GAF-like_dom_sf"/>
</dbReference>
<dbReference type="SMART" id="SM00065">
    <property type="entry name" value="GAF"/>
    <property type="match status" value="3"/>
</dbReference>
<dbReference type="AlphaFoldDB" id="A0AAW9Q5K4"/>
<feature type="domain" description="GAF" evidence="1">
    <location>
        <begin position="200"/>
        <end position="353"/>
    </location>
</feature>
<reference evidence="2" key="1">
    <citation type="submission" date="2024-01" db="EMBL/GenBank/DDBJ databases">
        <title>Bank of Algae and Cyanobacteria of the Azores (BACA) strain genomes.</title>
        <authorList>
            <person name="Luz R."/>
            <person name="Cordeiro R."/>
            <person name="Fonseca A."/>
            <person name="Goncalves V."/>
        </authorList>
    </citation>
    <scope>NUCLEOTIDE SEQUENCE</scope>
    <source>
        <strain evidence="2">BACA0141</strain>
    </source>
</reference>
<protein>
    <submittedName>
        <fullName evidence="2">GAF domain-containing protein</fullName>
    </submittedName>
</protein>
<feature type="domain" description="GAF" evidence="1">
    <location>
        <begin position="374"/>
        <end position="523"/>
    </location>
</feature>
<proteinExistence type="predicted"/>
<dbReference type="Gene3D" id="3.30.450.40">
    <property type="match status" value="4"/>
</dbReference>
<dbReference type="Proteomes" id="UP001333818">
    <property type="component" value="Unassembled WGS sequence"/>
</dbReference>
<comment type="caution">
    <text evidence="2">The sequence shown here is derived from an EMBL/GenBank/DDBJ whole genome shotgun (WGS) entry which is preliminary data.</text>
</comment>